<name>A0A915I1Q9_ROMCU</name>
<dbReference type="FunFam" id="3.30.70.340:FF:000002">
    <property type="entry name" value="Carboxypeptidase A"/>
    <property type="match status" value="1"/>
</dbReference>
<evidence type="ECO:0000256" key="4">
    <source>
        <dbReference type="ARBA" id="ARBA00022670"/>
    </source>
</evidence>
<evidence type="ECO:0000256" key="5">
    <source>
        <dbReference type="ARBA" id="ARBA00022723"/>
    </source>
</evidence>
<dbReference type="GO" id="GO:0004181">
    <property type="term" value="F:metallocarboxypeptidase activity"/>
    <property type="evidence" value="ECO:0007669"/>
    <property type="project" value="InterPro"/>
</dbReference>
<feature type="signal peptide" evidence="13">
    <location>
        <begin position="1"/>
        <end position="20"/>
    </location>
</feature>
<comment type="caution">
    <text evidence="12">Lacks conserved residue(s) required for the propagation of feature annotation.</text>
</comment>
<dbReference type="GO" id="GO:0008270">
    <property type="term" value="F:zinc ion binding"/>
    <property type="evidence" value="ECO:0007669"/>
    <property type="project" value="InterPro"/>
</dbReference>
<dbReference type="SUPFAM" id="SSF53187">
    <property type="entry name" value="Zn-dependent exopeptidases"/>
    <property type="match status" value="1"/>
</dbReference>
<evidence type="ECO:0000313" key="16">
    <source>
        <dbReference type="WBParaSite" id="nRc.2.0.1.t07760-RA"/>
    </source>
</evidence>
<evidence type="ECO:0000256" key="12">
    <source>
        <dbReference type="PROSITE-ProRule" id="PRU01379"/>
    </source>
</evidence>
<dbReference type="SUPFAM" id="SSF54897">
    <property type="entry name" value="Protease propeptides/inhibitors"/>
    <property type="match status" value="1"/>
</dbReference>
<keyword evidence="5" id="KW-0479">Metal-binding</keyword>
<keyword evidence="6 13" id="KW-0732">Signal</keyword>
<protein>
    <recommendedName>
        <fullName evidence="11">Zinc carboxypeptidase A 1</fullName>
    </recommendedName>
</protein>
<dbReference type="InterPro" id="IPR000834">
    <property type="entry name" value="Peptidase_M14"/>
</dbReference>
<keyword evidence="15" id="KW-1185">Reference proteome</keyword>
<evidence type="ECO:0000256" key="7">
    <source>
        <dbReference type="ARBA" id="ARBA00022801"/>
    </source>
</evidence>
<organism evidence="15 16">
    <name type="scientific">Romanomermis culicivorax</name>
    <name type="common">Nematode worm</name>
    <dbReference type="NCBI Taxonomy" id="13658"/>
    <lineage>
        <taxon>Eukaryota</taxon>
        <taxon>Metazoa</taxon>
        <taxon>Ecdysozoa</taxon>
        <taxon>Nematoda</taxon>
        <taxon>Enoplea</taxon>
        <taxon>Dorylaimia</taxon>
        <taxon>Mermithida</taxon>
        <taxon>Mermithoidea</taxon>
        <taxon>Mermithidae</taxon>
        <taxon>Romanomermis</taxon>
    </lineage>
</organism>
<proteinExistence type="inferred from homology"/>
<evidence type="ECO:0000256" key="2">
    <source>
        <dbReference type="ARBA" id="ARBA00005988"/>
    </source>
</evidence>
<dbReference type="GO" id="GO:0005615">
    <property type="term" value="C:extracellular space"/>
    <property type="evidence" value="ECO:0007669"/>
    <property type="project" value="TreeGrafter"/>
</dbReference>
<keyword evidence="9" id="KW-0482">Metalloprotease</keyword>
<dbReference type="Pfam" id="PF00246">
    <property type="entry name" value="Peptidase_M14"/>
    <property type="match status" value="1"/>
</dbReference>
<evidence type="ECO:0000259" key="14">
    <source>
        <dbReference type="PROSITE" id="PS52035"/>
    </source>
</evidence>
<dbReference type="PROSITE" id="PS52035">
    <property type="entry name" value="PEPTIDASE_M14"/>
    <property type="match status" value="1"/>
</dbReference>
<evidence type="ECO:0000256" key="8">
    <source>
        <dbReference type="ARBA" id="ARBA00022833"/>
    </source>
</evidence>
<keyword evidence="8" id="KW-0862">Zinc</keyword>
<evidence type="ECO:0000256" key="1">
    <source>
        <dbReference type="ARBA" id="ARBA00001947"/>
    </source>
</evidence>
<dbReference type="InterPro" id="IPR036990">
    <property type="entry name" value="M14A-like_propep"/>
</dbReference>
<dbReference type="PANTHER" id="PTHR11705:SF91">
    <property type="entry name" value="FI01817P-RELATED"/>
    <property type="match status" value="1"/>
</dbReference>
<dbReference type="SMART" id="SM00631">
    <property type="entry name" value="Zn_pept"/>
    <property type="match status" value="1"/>
</dbReference>
<dbReference type="Gene3D" id="3.30.70.340">
    <property type="entry name" value="Metallocarboxypeptidase-like"/>
    <property type="match status" value="1"/>
</dbReference>
<keyword evidence="7" id="KW-0378">Hydrolase</keyword>
<evidence type="ECO:0000256" key="10">
    <source>
        <dbReference type="ARBA" id="ARBA00023157"/>
    </source>
</evidence>
<evidence type="ECO:0000256" key="6">
    <source>
        <dbReference type="ARBA" id="ARBA00022729"/>
    </source>
</evidence>
<feature type="chain" id="PRO_5037598257" description="Zinc carboxypeptidase A 1" evidence="13">
    <location>
        <begin position="21"/>
        <end position="285"/>
    </location>
</feature>
<evidence type="ECO:0000256" key="13">
    <source>
        <dbReference type="SAM" id="SignalP"/>
    </source>
</evidence>
<dbReference type="Pfam" id="PF02244">
    <property type="entry name" value="Propep_M14"/>
    <property type="match status" value="1"/>
</dbReference>
<evidence type="ECO:0000256" key="3">
    <source>
        <dbReference type="ARBA" id="ARBA00022645"/>
    </source>
</evidence>
<comment type="cofactor">
    <cofactor evidence="1">
        <name>Zn(2+)</name>
        <dbReference type="ChEBI" id="CHEBI:29105"/>
    </cofactor>
</comment>
<dbReference type="WBParaSite" id="nRc.2.0.1.t07760-RA">
    <property type="protein sequence ID" value="nRc.2.0.1.t07760-RA"/>
    <property type="gene ID" value="nRc.2.0.1.g07760"/>
</dbReference>
<evidence type="ECO:0000313" key="15">
    <source>
        <dbReference type="Proteomes" id="UP000887565"/>
    </source>
</evidence>
<accession>A0A915I1Q9</accession>
<sequence length="285" mass="34006">MHGLATNFVYFFVYFASVFSKNDQIFTVYRLIPRTRVQLEFLRNLFHKDYELELDFWIEPSKNGRPVDIMVGQKVQSTFLEKLTANGLNFTIRVNDVEKLIKEREHKKWRKTVLRDDSTNRDANNAGRYDIFRYKSYDELVTEYYINHNITNYVDKFTWYIVPNLNPDGYEYSRSSTNPQVRGWRKNRSLRTGCTHERCCSGVNYGSSENRCSHVYHGETAFSELETQAVRNFVKIHRQEMDAFITLHAHSQFWAFPYGYLTGYYPRDVKDLVCTCMFYRYSNLQ</sequence>
<keyword evidence="4" id="KW-0645">Protease</keyword>
<reference evidence="16" key="1">
    <citation type="submission" date="2022-11" db="UniProtKB">
        <authorList>
            <consortium name="WormBaseParasite"/>
        </authorList>
    </citation>
    <scope>IDENTIFICATION</scope>
</reference>
<dbReference type="AlphaFoldDB" id="A0A915I1Q9"/>
<keyword evidence="3" id="KW-0121">Carboxypeptidase</keyword>
<dbReference type="Proteomes" id="UP000887565">
    <property type="component" value="Unplaced"/>
</dbReference>
<feature type="domain" description="Peptidase M14" evidence="14">
    <location>
        <begin position="46"/>
        <end position="285"/>
    </location>
</feature>
<evidence type="ECO:0000256" key="9">
    <source>
        <dbReference type="ARBA" id="ARBA00023049"/>
    </source>
</evidence>
<keyword evidence="10" id="KW-1015">Disulfide bond</keyword>
<dbReference type="PANTHER" id="PTHR11705">
    <property type="entry name" value="PROTEASE FAMILY M14 CARBOXYPEPTIDASE A,B"/>
    <property type="match status" value="1"/>
</dbReference>
<comment type="similarity">
    <text evidence="2 12">Belongs to the peptidase M14 family.</text>
</comment>
<dbReference type="GO" id="GO:0006508">
    <property type="term" value="P:proteolysis"/>
    <property type="evidence" value="ECO:0007669"/>
    <property type="project" value="UniProtKB-KW"/>
</dbReference>
<evidence type="ECO:0000256" key="11">
    <source>
        <dbReference type="ARBA" id="ARBA00069039"/>
    </source>
</evidence>
<dbReference type="InterPro" id="IPR003146">
    <property type="entry name" value="M14A_act_pep"/>
</dbReference>
<dbReference type="Gene3D" id="3.40.630.10">
    <property type="entry name" value="Zn peptidases"/>
    <property type="match status" value="1"/>
</dbReference>